<dbReference type="SUPFAM" id="SSF53092">
    <property type="entry name" value="Creatinase/prolidase N-terminal domain"/>
    <property type="match status" value="1"/>
</dbReference>
<dbReference type="CDD" id="cd01066">
    <property type="entry name" value="APP_MetAP"/>
    <property type="match status" value="1"/>
</dbReference>
<comment type="caution">
    <text evidence="3">The sequence shown here is derived from an EMBL/GenBank/DDBJ whole genome shotgun (WGS) entry which is preliminary data.</text>
</comment>
<reference evidence="3 4" key="1">
    <citation type="submission" date="2018-01" db="EMBL/GenBank/DDBJ databases">
        <title>Metagenomic assembled genomes from two thermal pools in the Uzon Caldera, Kamchatka, Russia.</title>
        <authorList>
            <person name="Wilkins L."/>
            <person name="Ettinger C."/>
        </authorList>
    </citation>
    <scope>NUCLEOTIDE SEQUENCE [LARGE SCALE GENOMIC DNA]</scope>
    <source>
        <strain evidence="3">ZAV-05</strain>
    </source>
</reference>
<dbReference type="Gene3D" id="3.40.350.10">
    <property type="entry name" value="Creatinase/prolidase N-terminal domain"/>
    <property type="match status" value="1"/>
</dbReference>
<evidence type="ECO:0000259" key="2">
    <source>
        <dbReference type="Pfam" id="PF01321"/>
    </source>
</evidence>
<sequence length="392" mass="44102">MNLKGELLSRFERFKKNMTNLEKDWEVVAVFGKVNTFYFTNTMQNGVLIIKRTGENFFFVRKSYERAKIESPLDFIYPIKSFKDISNVTDLKGESIHIEKDVVPYGFFEKFNKIFGFKRIGSADLAIAKTRAVKSDYEIGLMKKSGEIHEYILQKFVPNVLREGITEAELGAEILREIIIKGGQGLTRMGTFNAELYLGNICFADSGNYYNSFDGPAGIFGVSPAVPLLGNHRKKLQKDSVIMLDIGCGYEGYHTDKTTVYAFGKIPPEAYDFHKRCVEIQNMVAERLRPGEIPSKIYDDIISKVDKDFDINFMGFGPNKVKFIGHGIGLVIDEYPVIAKGFDDPLEENMVMAIEPKKGIENVGMVGIENTFLVTAKGGISITGNDYDIINV</sequence>
<dbReference type="SUPFAM" id="SSF55920">
    <property type="entry name" value="Creatinase/aminopeptidase"/>
    <property type="match status" value="1"/>
</dbReference>
<dbReference type="RefSeq" id="WP_424604774.1">
    <property type="nucleotide sequence ID" value="NZ_JBNAVA010000001.1"/>
</dbReference>
<gene>
    <name evidence="3" type="ORF">C0187_04850</name>
</gene>
<evidence type="ECO:0000313" key="4">
    <source>
        <dbReference type="Proteomes" id="UP000242881"/>
    </source>
</evidence>
<accession>A0A2J6WKF1</accession>
<organism evidence="3 4">
    <name type="scientific">Calditerrivibrio nitroreducens</name>
    <dbReference type="NCBI Taxonomy" id="477976"/>
    <lineage>
        <taxon>Bacteria</taxon>
        <taxon>Pseudomonadati</taxon>
        <taxon>Deferribacterota</taxon>
        <taxon>Deferribacteres</taxon>
        <taxon>Deferribacterales</taxon>
        <taxon>Calditerrivibrionaceae</taxon>
    </lineage>
</organism>
<dbReference type="AlphaFoldDB" id="A0A2J6WKF1"/>
<dbReference type="InterPro" id="IPR029149">
    <property type="entry name" value="Creatin/AminoP/Spt16_N"/>
</dbReference>
<name>A0A2J6WKF1_9BACT</name>
<dbReference type="Proteomes" id="UP000242881">
    <property type="component" value="Unassembled WGS sequence"/>
</dbReference>
<evidence type="ECO:0000259" key="1">
    <source>
        <dbReference type="Pfam" id="PF00557"/>
    </source>
</evidence>
<proteinExistence type="predicted"/>
<dbReference type="InterPro" id="IPR050659">
    <property type="entry name" value="Peptidase_M24B"/>
</dbReference>
<dbReference type="InterPro" id="IPR000994">
    <property type="entry name" value="Pept_M24"/>
</dbReference>
<dbReference type="InterPro" id="IPR000587">
    <property type="entry name" value="Creatinase_N"/>
</dbReference>
<dbReference type="PANTHER" id="PTHR46112:SF2">
    <property type="entry name" value="XAA-PRO AMINOPEPTIDASE P-RELATED"/>
    <property type="match status" value="1"/>
</dbReference>
<feature type="domain" description="Creatinase N-terminal" evidence="2">
    <location>
        <begin position="10"/>
        <end position="133"/>
    </location>
</feature>
<evidence type="ECO:0000313" key="3">
    <source>
        <dbReference type="EMBL" id="PMP70850.1"/>
    </source>
</evidence>
<protein>
    <submittedName>
        <fullName evidence="3">Peptidase M24</fullName>
    </submittedName>
</protein>
<dbReference type="EMBL" id="PNIN01000048">
    <property type="protein sequence ID" value="PMP70850.1"/>
    <property type="molecule type" value="Genomic_DNA"/>
</dbReference>
<dbReference type="Gene3D" id="3.90.230.10">
    <property type="entry name" value="Creatinase/methionine aminopeptidase superfamily"/>
    <property type="match status" value="1"/>
</dbReference>
<dbReference type="Pfam" id="PF00557">
    <property type="entry name" value="Peptidase_M24"/>
    <property type="match status" value="1"/>
</dbReference>
<feature type="domain" description="Peptidase M24" evidence="1">
    <location>
        <begin position="141"/>
        <end position="376"/>
    </location>
</feature>
<dbReference type="PANTHER" id="PTHR46112">
    <property type="entry name" value="AMINOPEPTIDASE"/>
    <property type="match status" value="1"/>
</dbReference>
<dbReference type="InterPro" id="IPR036005">
    <property type="entry name" value="Creatinase/aminopeptidase-like"/>
</dbReference>
<dbReference type="Pfam" id="PF01321">
    <property type="entry name" value="Creatinase_N"/>
    <property type="match status" value="1"/>
</dbReference>